<protein>
    <recommendedName>
        <fullName evidence="1">Glutaredoxin-like protein</fullName>
    </recommendedName>
</protein>
<dbReference type="VEuPathDB" id="FungiDB:PV09_02446"/>
<dbReference type="EMBL" id="KN847534">
    <property type="protein sequence ID" value="KIW06756.1"/>
    <property type="molecule type" value="Genomic_DNA"/>
</dbReference>
<dbReference type="PANTHER" id="PTHR33558">
    <property type="entry name" value="GLUTAREDOXIN-LIKE PROTEIN C5ORF63 HOMOLOG"/>
    <property type="match status" value="1"/>
</dbReference>
<dbReference type="OrthoDB" id="429967at2759"/>
<dbReference type="GeneID" id="27310419"/>
<dbReference type="PANTHER" id="PTHR33558:SF1">
    <property type="entry name" value="GLUTAREDOXIN-LIKE PROTEIN C5ORF63 HOMOLOG"/>
    <property type="match status" value="1"/>
</dbReference>
<evidence type="ECO:0000256" key="1">
    <source>
        <dbReference type="RuleBase" id="RU363082"/>
    </source>
</evidence>
<organism evidence="2 3">
    <name type="scientific">Verruconis gallopava</name>
    <dbReference type="NCBI Taxonomy" id="253628"/>
    <lineage>
        <taxon>Eukaryota</taxon>
        <taxon>Fungi</taxon>
        <taxon>Dikarya</taxon>
        <taxon>Ascomycota</taxon>
        <taxon>Pezizomycotina</taxon>
        <taxon>Dothideomycetes</taxon>
        <taxon>Pleosporomycetidae</taxon>
        <taxon>Venturiales</taxon>
        <taxon>Sympoventuriaceae</taxon>
        <taxon>Verruconis</taxon>
    </lineage>
</organism>
<dbReference type="InParanoid" id="A0A0D1XVB6"/>
<dbReference type="Pfam" id="PF05768">
    <property type="entry name" value="Glrx-like"/>
    <property type="match status" value="1"/>
</dbReference>
<dbReference type="SUPFAM" id="SSF52833">
    <property type="entry name" value="Thioredoxin-like"/>
    <property type="match status" value="1"/>
</dbReference>
<keyword evidence="1" id="KW-0813">Transport</keyword>
<dbReference type="InterPro" id="IPR052565">
    <property type="entry name" value="Glutaredoxin-like_YDR286C"/>
</dbReference>
<accession>A0A0D1XVB6</accession>
<reference evidence="2 3" key="1">
    <citation type="submission" date="2015-01" db="EMBL/GenBank/DDBJ databases">
        <title>The Genome Sequence of Ochroconis gallopava CBS43764.</title>
        <authorList>
            <consortium name="The Broad Institute Genomics Platform"/>
            <person name="Cuomo C."/>
            <person name="de Hoog S."/>
            <person name="Gorbushina A."/>
            <person name="Stielow B."/>
            <person name="Teixiera M."/>
            <person name="Abouelleil A."/>
            <person name="Chapman S.B."/>
            <person name="Priest M."/>
            <person name="Young S.K."/>
            <person name="Wortman J."/>
            <person name="Nusbaum C."/>
            <person name="Birren B."/>
        </authorList>
    </citation>
    <scope>NUCLEOTIDE SEQUENCE [LARGE SCALE GENOMIC DNA]</scope>
    <source>
        <strain evidence="2 3">CBS 43764</strain>
    </source>
</reference>
<evidence type="ECO:0000313" key="2">
    <source>
        <dbReference type="EMBL" id="KIW06756.1"/>
    </source>
</evidence>
<keyword evidence="1" id="KW-0249">Electron transport</keyword>
<gene>
    <name evidence="2" type="ORF">PV09_02446</name>
</gene>
<proteinExistence type="inferred from homology"/>
<dbReference type="RefSeq" id="XP_016216625.1">
    <property type="nucleotide sequence ID" value="XM_016355489.1"/>
</dbReference>
<sequence>MKPSMRLLNTCRVTLFTRPNCSLCDDAKVVLSKVWDVRPFDYQEINVMAPGQEEWKNVYEFDTPVVHVDKAFRCQTTTFSLKTMHKIMPDQIHQLMDKVEKGGS</sequence>
<dbReference type="InterPro" id="IPR008554">
    <property type="entry name" value="Glutaredoxin-like"/>
</dbReference>
<dbReference type="Gene3D" id="3.40.30.10">
    <property type="entry name" value="Glutaredoxin"/>
    <property type="match status" value="1"/>
</dbReference>
<dbReference type="InterPro" id="IPR036249">
    <property type="entry name" value="Thioredoxin-like_sf"/>
</dbReference>
<comment type="similarity">
    <text evidence="1">Belongs to the glutaredoxin family.</text>
</comment>
<evidence type="ECO:0000313" key="3">
    <source>
        <dbReference type="Proteomes" id="UP000053259"/>
    </source>
</evidence>
<name>A0A0D1XVB6_9PEZI</name>
<keyword evidence="3" id="KW-1185">Reference proteome</keyword>
<dbReference type="AlphaFoldDB" id="A0A0D1XVB6"/>
<dbReference type="Proteomes" id="UP000053259">
    <property type="component" value="Unassembled WGS sequence"/>
</dbReference>
<dbReference type="HOGENOM" id="CLU_125054_0_2_1"/>